<sequence>MSAHSLSLERVPPRAKPLSPDDRRAALVTATVPLLVEHGRTVTTKQIADAAGIAEGTIFRVFDSKDDLVAAALDEALDLEPFISQLLEVDPDQPLGALLLEVVELFQHRFERVFTLMSRMGMLGPPKARRHMEAERERVATILQALAEPHRDLLRVPPAQLMHMVRLLTFSGTHPHISDGHPLTAADIVDTVLNGVLKTPTTTQDT</sequence>
<feature type="region of interest" description="Disordered" evidence="5">
    <location>
        <begin position="1"/>
        <end position="20"/>
    </location>
</feature>
<dbReference type="InterPro" id="IPR009057">
    <property type="entry name" value="Homeodomain-like_sf"/>
</dbReference>
<dbReference type="InterPro" id="IPR050109">
    <property type="entry name" value="HTH-type_TetR-like_transc_reg"/>
</dbReference>
<dbReference type="GO" id="GO:0000976">
    <property type="term" value="F:transcription cis-regulatory region binding"/>
    <property type="evidence" value="ECO:0007669"/>
    <property type="project" value="TreeGrafter"/>
</dbReference>
<keyword evidence="2 4" id="KW-0238">DNA-binding</keyword>
<name>A0A1H4L6E7_9ACTN</name>
<accession>A0A1H4L6E7</accession>
<keyword evidence="3" id="KW-0804">Transcription</keyword>
<dbReference type="InterPro" id="IPR001647">
    <property type="entry name" value="HTH_TetR"/>
</dbReference>
<evidence type="ECO:0000256" key="2">
    <source>
        <dbReference type="ARBA" id="ARBA00023125"/>
    </source>
</evidence>
<dbReference type="PROSITE" id="PS50977">
    <property type="entry name" value="HTH_TETR_2"/>
    <property type="match status" value="1"/>
</dbReference>
<dbReference type="Gene3D" id="1.10.357.10">
    <property type="entry name" value="Tetracycline Repressor, domain 2"/>
    <property type="match status" value="1"/>
</dbReference>
<dbReference type="OrthoDB" id="3539650at2"/>
<proteinExistence type="predicted"/>
<dbReference type="Pfam" id="PF00440">
    <property type="entry name" value="TetR_N"/>
    <property type="match status" value="1"/>
</dbReference>
<evidence type="ECO:0000256" key="5">
    <source>
        <dbReference type="SAM" id="MobiDB-lite"/>
    </source>
</evidence>
<gene>
    <name evidence="7" type="ORF">SAMN04489844_0792</name>
</gene>
<reference evidence="8" key="1">
    <citation type="submission" date="2016-10" db="EMBL/GenBank/DDBJ databases">
        <authorList>
            <person name="Varghese N."/>
            <person name="Submissions S."/>
        </authorList>
    </citation>
    <scope>NUCLEOTIDE SEQUENCE [LARGE SCALE GENOMIC DNA]</scope>
    <source>
        <strain evidence="8">DSM 22017</strain>
    </source>
</reference>
<dbReference type="PANTHER" id="PTHR30055:SF234">
    <property type="entry name" value="HTH-TYPE TRANSCRIPTIONAL REGULATOR BETI"/>
    <property type="match status" value="1"/>
</dbReference>
<dbReference type="PANTHER" id="PTHR30055">
    <property type="entry name" value="HTH-TYPE TRANSCRIPTIONAL REGULATOR RUTR"/>
    <property type="match status" value="1"/>
</dbReference>
<evidence type="ECO:0000313" key="7">
    <source>
        <dbReference type="EMBL" id="SEB66304.1"/>
    </source>
</evidence>
<feature type="DNA-binding region" description="H-T-H motif" evidence="4">
    <location>
        <begin position="43"/>
        <end position="62"/>
    </location>
</feature>
<evidence type="ECO:0000256" key="3">
    <source>
        <dbReference type="ARBA" id="ARBA00023163"/>
    </source>
</evidence>
<evidence type="ECO:0000256" key="1">
    <source>
        <dbReference type="ARBA" id="ARBA00023015"/>
    </source>
</evidence>
<dbReference type="STRING" id="402596.SAMN04489844_0792"/>
<evidence type="ECO:0000256" key="4">
    <source>
        <dbReference type="PROSITE-ProRule" id="PRU00335"/>
    </source>
</evidence>
<organism evidence="7 8">
    <name type="scientific">Nocardioides exalbidus</name>
    <dbReference type="NCBI Taxonomy" id="402596"/>
    <lineage>
        <taxon>Bacteria</taxon>
        <taxon>Bacillati</taxon>
        <taxon>Actinomycetota</taxon>
        <taxon>Actinomycetes</taxon>
        <taxon>Propionibacteriales</taxon>
        <taxon>Nocardioidaceae</taxon>
        <taxon>Nocardioides</taxon>
    </lineage>
</organism>
<dbReference type="SUPFAM" id="SSF46689">
    <property type="entry name" value="Homeodomain-like"/>
    <property type="match status" value="1"/>
</dbReference>
<dbReference type="AlphaFoldDB" id="A0A1H4L6E7"/>
<keyword evidence="1" id="KW-0805">Transcription regulation</keyword>
<dbReference type="EMBL" id="FNRT01000002">
    <property type="protein sequence ID" value="SEB66304.1"/>
    <property type="molecule type" value="Genomic_DNA"/>
</dbReference>
<protein>
    <submittedName>
        <fullName evidence="7">DNA-binding transcriptional regulator, AcrR family</fullName>
    </submittedName>
</protein>
<dbReference type="PRINTS" id="PR00455">
    <property type="entry name" value="HTHTETR"/>
</dbReference>
<dbReference type="Proteomes" id="UP000198742">
    <property type="component" value="Unassembled WGS sequence"/>
</dbReference>
<evidence type="ECO:0000259" key="6">
    <source>
        <dbReference type="PROSITE" id="PS50977"/>
    </source>
</evidence>
<keyword evidence="8" id="KW-1185">Reference proteome</keyword>
<feature type="domain" description="HTH tetR-type" evidence="6">
    <location>
        <begin position="21"/>
        <end position="80"/>
    </location>
</feature>
<evidence type="ECO:0000313" key="8">
    <source>
        <dbReference type="Proteomes" id="UP000198742"/>
    </source>
</evidence>
<dbReference type="GO" id="GO:0003700">
    <property type="term" value="F:DNA-binding transcription factor activity"/>
    <property type="evidence" value="ECO:0007669"/>
    <property type="project" value="TreeGrafter"/>
</dbReference>